<dbReference type="Proteomes" id="UP001148662">
    <property type="component" value="Unassembled WGS sequence"/>
</dbReference>
<keyword evidence="2" id="KW-1185">Reference proteome</keyword>
<comment type="caution">
    <text evidence="1">The sequence shown here is derived from an EMBL/GenBank/DDBJ whole genome shotgun (WGS) entry which is preliminary data.</text>
</comment>
<gene>
    <name evidence="1" type="ORF">NM688_g2354</name>
</gene>
<name>A0ACC1T8Q0_9APHY</name>
<protein>
    <submittedName>
        <fullName evidence="1">Uncharacterized protein</fullName>
    </submittedName>
</protein>
<dbReference type="EMBL" id="JANHOG010000294">
    <property type="protein sequence ID" value="KAJ3555845.1"/>
    <property type="molecule type" value="Genomic_DNA"/>
</dbReference>
<reference evidence="1" key="1">
    <citation type="submission" date="2022-07" db="EMBL/GenBank/DDBJ databases">
        <title>Genome Sequence of Phlebia brevispora.</title>
        <authorList>
            <person name="Buettner E."/>
        </authorList>
    </citation>
    <scope>NUCLEOTIDE SEQUENCE</scope>
    <source>
        <strain evidence="1">MPL23</strain>
    </source>
</reference>
<evidence type="ECO:0000313" key="2">
    <source>
        <dbReference type="Proteomes" id="UP001148662"/>
    </source>
</evidence>
<sequence length="656" mass="73633">MGANMGGMGMGNMGQFPGAGGFDAGSMQGMGGWEGQDMMGMGGMTMGWHGYGRYGHEQRDGFERDEWRYGHESWYEYEPWHGHGWRDAKYGRRDGQHGHGSLPPLWQPTTIARGCIRSGTEPYTCMEPTLIFVPGRQLTELAMCQFSATIRSREGWWTKIDSSKVKEAWRRMGEEPCTIQTSSGPSEIRLSPKQIDYVLQELAGYVALLDTVGHCQVSCFDRIWETTLAVSIKLLSTINKDLDRVRSGRRKVDTDSVRTDVVDPCLRPIVYGQTLIKGPDGGLHPVPHPQLSEDAYGLSPHFAWIPTPFSVTASVLPLSAHALSYISGIDPALERLYAGIDELVARTIPLFEHVLTDLSRDNPLYHRIPGDCTYTVWDEPEEPEHSDDEEGWLNYQKEMRHWTLNRPIVYPDIPSGGYPRDLEVRHSQTSLRGKNVKIYTQIMDIDLKPGGPSYAGTPWHAAGMRNEHIVAVSVQCLAMDNIAPMGIDIRMPVRSPRKFLPGDAGATSRAWGLSAGAPSHQFVGTPTVRLGHAVAFPNIYQWRLTEAQLQDDSKKGSMRLVLFYLADPQTSADDSEVPSSAIIPPQEMSWTRKAVEDFMDPRVPVEIVEKIMSFVEGLVSDEQASRVAVRMKRERERFASVHDQQWFSLPFNIWQN</sequence>
<proteinExistence type="predicted"/>
<organism evidence="1 2">
    <name type="scientific">Phlebia brevispora</name>
    <dbReference type="NCBI Taxonomy" id="194682"/>
    <lineage>
        <taxon>Eukaryota</taxon>
        <taxon>Fungi</taxon>
        <taxon>Dikarya</taxon>
        <taxon>Basidiomycota</taxon>
        <taxon>Agaricomycotina</taxon>
        <taxon>Agaricomycetes</taxon>
        <taxon>Polyporales</taxon>
        <taxon>Meruliaceae</taxon>
        <taxon>Phlebia</taxon>
    </lineage>
</organism>
<accession>A0ACC1T8Q0</accession>
<evidence type="ECO:0000313" key="1">
    <source>
        <dbReference type="EMBL" id="KAJ3555845.1"/>
    </source>
</evidence>